<dbReference type="PANTHER" id="PTHR33360">
    <property type="entry name" value="TRANSPOSASE FOR INSERTION SEQUENCE ELEMENT IS200"/>
    <property type="match status" value="1"/>
</dbReference>
<dbReference type="SMART" id="SM01321">
    <property type="entry name" value="Y1_Tnp"/>
    <property type="match status" value="1"/>
</dbReference>
<gene>
    <name evidence="2" type="ORF">SAMN06296241_0117</name>
</gene>
<dbReference type="GO" id="GO:0003677">
    <property type="term" value="F:DNA binding"/>
    <property type="evidence" value="ECO:0007669"/>
    <property type="project" value="InterPro"/>
</dbReference>
<dbReference type="InterPro" id="IPR036515">
    <property type="entry name" value="Transposase_17_sf"/>
</dbReference>
<dbReference type="NCBIfam" id="NF033573">
    <property type="entry name" value="transpos_IS200"/>
    <property type="match status" value="1"/>
</dbReference>
<protein>
    <submittedName>
        <fullName evidence="2">REP element-mobilizing transposase RayT</fullName>
    </submittedName>
</protein>
<accession>A0A285WZT6</accession>
<dbReference type="GO" id="GO:0006313">
    <property type="term" value="P:DNA transposition"/>
    <property type="evidence" value="ECO:0007669"/>
    <property type="project" value="InterPro"/>
</dbReference>
<evidence type="ECO:0000259" key="1">
    <source>
        <dbReference type="SMART" id="SM01321"/>
    </source>
</evidence>
<dbReference type="Proteomes" id="UP000219193">
    <property type="component" value="Unassembled WGS sequence"/>
</dbReference>
<dbReference type="PANTHER" id="PTHR33360:SF2">
    <property type="entry name" value="TRANSPOSASE FOR INSERTION SEQUENCE ELEMENT IS200"/>
    <property type="match status" value="1"/>
</dbReference>
<dbReference type="InterPro" id="IPR002686">
    <property type="entry name" value="Transposase_17"/>
</dbReference>
<sequence length="163" mass="19314">MPLGTESNYSMANTYTQIHIQVVFAVQNRQSLIQQKFKDELFKYITGIIQNHEHKVLQINGMKDHIHILIGMRPSQSLSDLMKQVKQDSSKWINNKKFIMGRFSWQAGYGAFSYSKSQLPDVIRYIQNQEKHHQKMTFQEEYLALLKTHMVDFDERFVFKPIE</sequence>
<keyword evidence="3" id="KW-1185">Reference proteome</keyword>
<evidence type="ECO:0000313" key="2">
    <source>
        <dbReference type="EMBL" id="SOC78605.1"/>
    </source>
</evidence>
<dbReference type="SUPFAM" id="SSF143422">
    <property type="entry name" value="Transposase IS200-like"/>
    <property type="match status" value="1"/>
</dbReference>
<organism evidence="2 3">
    <name type="scientific">Salinimicrobium sediminis</name>
    <dbReference type="NCBI Taxonomy" id="1343891"/>
    <lineage>
        <taxon>Bacteria</taxon>
        <taxon>Pseudomonadati</taxon>
        <taxon>Bacteroidota</taxon>
        <taxon>Flavobacteriia</taxon>
        <taxon>Flavobacteriales</taxon>
        <taxon>Flavobacteriaceae</taxon>
        <taxon>Salinimicrobium</taxon>
    </lineage>
</organism>
<dbReference type="Pfam" id="PF01797">
    <property type="entry name" value="Y1_Tnp"/>
    <property type="match status" value="1"/>
</dbReference>
<proteinExistence type="predicted"/>
<name>A0A285WZT6_9FLAO</name>
<dbReference type="Gene3D" id="3.30.70.1290">
    <property type="entry name" value="Transposase IS200-like"/>
    <property type="match status" value="1"/>
</dbReference>
<feature type="domain" description="Transposase IS200-like" evidence="1">
    <location>
        <begin position="15"/>
        <end position="129"/>
    </location>
</feature>
<dbReference type="GO" id="GO:0004803">
    <property type="term" value="F:transposase activity"/>
    <property type="evidence" value="ECO:0007669"/>
    <property type="project" value="InterPro"/>
</dbReference>
<dbReference type="AlphaFoldDB" id="A0A285WZT6"/>
<evidence type="ECO:0000313" key="3">
    <source>
        <dbReference type="Proteomes" id="UP000219193"/>
    </source>
</evidence>
<dbReference type="EMBL" id="OCMF01000001">
    <property type="protein sequence ID" value="SOC78605.1"/>
    <property type="molecule type" value="Genomic_DNA"/>
</dbReference>
<reference evidence="3" key="1">
    <citation type="submission" date="2017-09" db="EMBL/GenBank/DDBJ databases">
        <authorList>
            <person name="Varghese N."/>
            <person name="Submissions S."/>
        </authorList>
    </citation>
    <scope>NUCLEOTIDE SEQUENCE [LARGE SCALE GENOMIC DNA]</scope>
    <source>
        <strain evidence="3">CGMCC 1.12641</strain>
    </source>
</reference>